<evidence type="ECO:0000256" key="1">
    <source>
        <dbReference type="ARBA" id="ARBA00004141"/>
    </source>
</evidence>
<comment type="caution">
    <text evidence="7">The sequence shown here is derived from an EMBL/GenBank/DDBJ whole genome shotgun (WGS) entry which is preliminary data.</text>
</comment>
<feature type="transmembrane region" description="Helical" evidence="6">
    <location>
        <begin position="12"/>
        <end position="32"/>
    </location>
</feature>
<evidence type="ECO:0000256" key="4">
    <source>
        <dbReference type="ARBA" id="ARBA00022989"/>
    </source>
</evidence>
<dbReference type="PANTHER" id="PTHR30028:SF0">
    <property type="entry name" value="PROTEIN ALUMINUM SENSITIVE 3"/>
    <property type="match status" value="1"/>
</dbReference>
<accession>A0ABV8QYU0</accession>
<organism evidence="7 8">
    <name type="scientific">Arthrobacter cryoconiti</name>
    <dbReference type="NCBI Taxonomy" id="748907"/>
    <lineage>
        <taxon>Bacteria</taxon>
        <taxon>Bacillati</taxon>
        <taxon>Actinomycetota</taxon>
        <taxon>Actinomycetes</taxon>
        <taxon>Micrococcales</taxon>
        <taxon>Micrococcaceae</taxon>
        <taxon>Arthrobacter</taxon>
    </lineage>
</organism>
<dbReference type="RefSeq" id="WP_230068481.1">
    <property type="nucleotide sequence ID" value="NZ_BAABLL010000005.1"/>
</dbReference>
<sequence length="251" mass="26535">MDNSTLLRLGPNAWILLVVFLVLAAVVWRSALQRPPLQMLFAGVRALIQLAAVALVIGWLSGRGALAFAFVALMFAVGVWTSGHRVAPGGRWWMAAFPMAAGVVPVAVLMFAFGVLPFSALAIIAVLGQQIGGSMSTLTLSGRRIRDELGLRRGEVEAAVALGFVWPQARLMVARPIAGEAVLPSIDQTRTAGLVTLPGAFVGMILGGASPLDAGLIQLLVLISLLLVNAVTASLALWLWAHNLWLPRTAH</sequence>
<evidence type="ECO:0000256" key="3">
    <source>
        <dbReference type="ARBA" id="ARBA00022692"/>
    </source>
</evidence>
<keyword evidence="8" id="KW-1185">Reference proteome</keyword>
<dbReference type="EMBL" id="JBHSCQ010000008">
    <property type="protein sequence ID" value="MFC4265374.1"/>
    <property type="molecule type" value="Genomic_DNA"/>
</dbReference>
<name>A0ABV8QYU0_9MICC</name>
<dbReference type="PANTHER" id="PTHR30028">
    <property type="entry name" value="UPF0014 INNER MEMBRANE PROTEIN YBBM-RELATED"/>
    <property type="match status" value="1"/>
</dbReference>
<feature type="transmembrane region" description="Helical" evidence="6">
    <location>
        <begin position="192"/>
        <end position="210"/>
    </location>
</feature>
<dbReference type="InterPro" id="IPR005226">
    <property type="entry name" value="UPF0014_fam"/>
</dbReference>
<keyword evidence="3 6" id="KW-0812">Transmembrane</keyword>
<protein>
    <submittedName>
        <fullName evidence="7">ABC transporter permease</fullName>
    </submittedName>
</protein>
<evidence type="ECO:0000256" key="6">
    <source>
        <dbReference type="SAM" id="Phobius"/>
    </source>
</evidence>
<proteinExistence type="inferred from homology"/>
<keyword evidence="4 6" id="KW-1133">Transmembrane helix</keyword>
<evidence type="ECO:0000256" key="2">
    <source>
        <dbReference type="ARBA" id="ARBA00005268"/>
    </source>
</evidence>
<reference evidence="8" key="1">
    <citation type="journal article" date="2019" name="Int. J. Syst. Evol. Microbiol.">
        <title>The Global Catalogue of Microorganisms (GCM) 10K type strain sequencing project: providing services to taxonomists for standard genome sequencing and annotation.</title>
        <authorList>
            <consortium name="The Broad Institute Genomics Platform"/>
            <consortium name="The Broad Institute Genome Sequencing Center for Infectious Disease"/>
            <person name="Wu L."/>
            <person name="Ma J."/>
        </authorList>
    </citation>
    <scope>NUCLEOTIDE SEQUENCE [LARGE SCALE GENOMIC DNA]</scope>
    <source>
        <strain evidence="8">CGMCC 1.10698</strain>
    </source>
</reference>
<dbReference type="Pfam" id="PF03649">
    <property type="entry name" value="UPF0014"/>
    <property type="match status" value="1"/>
</dbReference>
<evidence type="ECO:0000313" key="8">
    <source>
        <dbReference type="Proteomes" id="UP001595773"/>
    </source>
</evidence>
<feature type="transmembrane region" description="Helical" evidence="6">
    <location>
        <begin position="216"/>
        <end position="241"/>
    </location>
</feature>
<dbReference type="Proteomes" id="UP001595773">
    <property type="component" value="Unassembled WGS sequence"/>
</dbReference>
<feature type="transmembrane region" description="Helical" evidence="6">
    <location>
        <begin position="65"/>
        <end position="83"/>
    </location>
</feature>
<comment type="similarity">
    <text evidence="2">Belongs to the UPF0014 family.</text>
</comment>
<comment type="subcellular location">
    <subcellularLocation>
        <location evidence="1">Membrane</location>
        <topology evidence="1">Multi-pass membrane protein</topology>
    </subcellularLocation>
</comment>
<evidence type="ECO:0000256" key="5">
    <source>
        <dbReference type="ARBA" id="ARBA00023136"/>
    </source>
</evidence>
<keyword evidence="5 6" id="KW-0472">Membrane</keyword>
<feature type="transmembrane region" description="Helical" evidence="6">
    <location>
        <begin position="39"/>
        <end position="59"/>
    </location>
</feature>
<evidence type="ECO:0000313" key="7">
    <source>
        <dbReference type="EMBL" id="MFC4265374.1"/>
    </source>
</evidence>
<gene>
    <name evidence="7" type="ORF">ACFOW9_07145</name>
</gene>